<protein>
    <recommendedName>
        <fullName evidence="4">BTB domain-containing protein</fullName>
    </recommendedName>
</protein>
<evidence type="ECO:0000313" key="2">
    <source>
        <dbReference type="EMBL" id="KAL1411787.1"/>
    </source>
</evidence>
<evidence type="ECO:0000313" key="3">
    <source>
        <dbReference type="Proteomes" id="UP001565368"/>
    </source>
</evidence>
<dbReference type="Proteomes" id="UP001565368">
    <property type="component" value="Unassembled WGS sequence"/>
</dbReference>
<gene>
    <name evidence="2" type="ORF">Q8F55_002754</name>
</gene>
<dbReference type="RefSeq" id="XP_069211731.1">
    <property type="nucleotide sequence ID" value="XM_069351345.1"/>
</dbReference>
<comment type="caution">
    <text evidence="2">The sequence shown here is derived from an EMBL/GenBank/DDBJ whole genome shotgun (WGS) entry which is preliminary data.</text>
</comment>
<name>A0ABR3QB88_9TREE</name>
<keyword evidence="3" id="KW-1185">Reference proteome</keyword>
<accession>A0ABR3QB88</accession>
<proteinExistence type="predicted"/>
<evidence type="ECO:0008006" key="4">
    <source>
        <dbReference type="Google" id="ProtNLM"/>
    </source>
</evidence>
<organism evidence="2 3">
    <name type="scientific">Vanrija albida</name>
    <dbReference type="NCBI Taxonomy" id="181172"/>
    <lineage>
        <taxon>Eukaryota</taxon>
        <taxon>Fungi</taxon>
        <taxon>Dikarya</taxon>
        <taxon>Basidiomycota</taxon>
        <taxon>Agaricomycotina</taxon>
        <taxon>Tremellomycetes</taxon>
        <taxon>Trichosporonales</taxon>
        <taxon>Trichosporonaceae</taxon>
        <taxon>Vanrija</taxon>
    </lineage>
</organism>
<reference evidence="2 3" key="1">
    <citation type="submission" date="2023-08" db="EMBL/GenBank/DDBJ databases">
        <title>Annotated Genome Sequence of Vanrija albida AlHP1.</title>
        <authorList>
            <person name="Herzog R."/>
        </authorList>
    </citation>
    <scope>NUCLEOTIDE SEQUENCE [LARGE SCALE GENOMIC DNA]</scope>
    <source>
        <strain evidence="2 3">AlHP1</strain>
    </source>
</reference>
<sequence length="257" mass="29013">MDTHDCAGQPSRKRTRSDSQIPEAVTDHDRFKTGDFAVISSDNVRFRVDGHYLQTYSAVFRGMLSGPATGNREIHLSDPTLEHSTTIELFLELVTNSSLDLTQSVVRLIRLVHFLNKYDCASTLKLVRLRLLAFLISGKVTVEHFTLAAVMDDVDLCVTVIDHMTRGAPWGWEPVAGGQRCLASSVRRGTDSLNPQNMPLWLWVLVPSVYQWALSRTFAIVWSPGMPYFRETFKEHVEAAMKCVQQNPTCTWTLRDA</sequence>
<evidence type="ECO:0000256" key="1">
    <source>
        <dbReference type="SAM" id="MobiDB-lite"/>
    </source>
</evidence>
<dbReference type="GeneID" id="95983797"/>
<feature type="region of interest" description="Disordered" evidence="1">
    <location>
        <begin position="1"/>
        <end position="21"/>
    </location>
</feature>
<dbReference type="EMBL" id="JBBXJM010000002">
    <property type="protein sequence ID" value="KAL1411787.1"/>
    <property type="molecule type" value="Genomic_DNA"/>
</dbReference>